<feature type="signal peptide" evidence="10">
    <location>
        <begin position="1"/>
        <end position="21"/>
    </location>
</feature>
<dbReference type="Proteomes" id="UP000324973">
    <property type="component" value="Unassembled WGS sequence"/>
</dbReference>
<dbReference type="EMBL" id="VTFT01000001">
    <property type="protein sequence ID" value="TYT25935.1"/>
    <property type="molecule type" value="Genomic_DNA"/>
</dbReference>
<gene>
    <name evidence="12" type="ORF">FZO89_06530</name>
</gene>
<keyword evidence="8 10" id="KW-0456">Lyase</keyword>
<feature type="domain" description="Alpha-carbonic anhydrase" evidence="11">
    <location>
        <begin position="28"/>
        <end position="250"/>
    </location>
</feature>
<dbReference type="InterPro" id="IPR018338">
    <property type="entry name" value="Carbonic_anhydrase_a-class_CS"/>
</dbReference>
<protein>
    <recommendedName>
        <fullName evidence="5 10">Carbonic anhydrase</fullName>
        <ecNumber evidence="4 10">4.2.1.1</ecNumber>
    </recommendedName>
</protein>
<dbReference type="AlphaFoldDB" id="A0A5D4XPP9"/>
<evidence type="ECO:0000256" key="2">
    <source>
        <dbReference type="ARBA" id="ARBA00002904"/>
    </source>
</evidence>
<dbReference type="PROSITE" id="PS51144">
    <property type="entry name" value="ALPHA_CA_2"/>
    <property type="match status" value="1"/>
</dbReference>
<dbReference type="EC" id="4.2.1.1" evidence="4 10"/>
<evidence type="ECO:0000256" key="5">
    <source>
        <dbReference type="ARBA" id="ARBA00014628"/>
    </source>
</evidence>
<evidence type="ECO:0000256" key="1">
    <source>
        <dbReference type="ARBA" id="ARBA00001947"/>
    </source>
</evidence>
<dbReference type="InterPro" id="IPR041891">
    <property type="entry name" value="Alpha_CA_prokaryot-like"/>
</dbReference>
<keyword evidence="6 10" id="KW-0479">Metal-binding</keyword>
<dbReference type="InterPro" id="IPR036398">
    <property type="entry name" value="CA_dom_sf"/>
</dbReference>
<name>A0A5D4XPP9_9GAMM</name>
<evidence type="ECO:0000313" key="12">
    <source>
        <dbReference type="EMBL" id="TYT25935.1"/>
    </source>
</evidence>
<comment type="cofactor">
    <cofactor evidence="1 10">
        <name>Zn(2+)</name>
        <dbReference type="ChEBI" id="CHEBI:29105"/>
    </cofactor>
</comment>
<dbReference type="PROSITE" id="PS00162">
    <property type="entry name" value="ALPHA_CA_1"/>
    <property type="match status" value="1"/>
</dbReference>
<dbReference type="RefSeq" id="WP_149102485.1">
    <property type="nucleotide sequence ID" value="NZ_VTFT01000001.1"/>
</dbReference>
<reference evidence="12 13" key="1">
    <citation type="submission" date="2019-08" db="EMBL/GenBank/DDBJ databases">
        <title>Luteimonas viscosus sp. nov., isolated from soil of a sunflower field.</title>
        <authorList>
            <person name="Jianli Z."/>
            <person name="Ying Z."/>
        </authorList>
    </citation>
    <scope>NUCLEOTIDE SEQUENCE [LARGE SCALE GENOMIC DNA]</scope>
    <source>
        <strain evidence="12 13">XBU10</strain>
    </source>
</reference>
<evidence type="ECO:0000256" key="3">
    <source>
        <dbReference type="ARBA" id="ARBA00010718"/>
    </source>
</evidence>
<dbReference type="PANTHER" id="PTHR18952">
    <property type="entry name" value="CARBONIC ANHYDRASE"/>
    <property type="match status" value="1"/>
</dbReference>
<dbReference type="SMART" id="SM01057">
    <property type="entry name" value="Carb_anhydrase"/>
    <property type="match status" value="1"/>
</dbReference>
<evidence type="ECO:0000259" key="11">
    <source>
        <dbReference type="PROSITE" id="PS51144"/>
    </source>
</evidence>
<dbReference type="CDD" id="cd03124">
    <property type="entry name" value="alpha_CA_prokaryotic_like"/>
    <property type="match status" value="1"/>
</dbReference>
<proteinExistence type="inferred from homology"/>
<evidence type="ECO:0000256" key="7">
    <source>
        <dbReference type="ARBA" id="ARBA00022833"/>
    </source>
</evidence>
<dbReference type="Gene3D" id="3.10.200.10">
    <property type="entry name" value="Alpha carbonic anhydrase"/>
    <property type="match status" value="1"/>
</dbReference>
<evidence type="ECO:0000256" key="4">
    <source>
        <dbReference type="ARBA" id="ARBA00012925"/>
    </source>
</evidence>
<dbReference type="Pfam" id="PF00194">
    <property type="entry name" value="Carb_anhydrase"/>
    <property type="match status" value="1"/>
</dbReference>
<keyword evidence="7 10" id="KW-0862">Zinc</keyword>
<dbReference type="SUPFAM" id="SSF51069">
    <property type="entry name" value="Carbonic anhydrase"/>
    <property type="match status" value="1"/>
</dbReference>
<dbReference type="InterPro" id="IPR001148">
    <property type="entry name" value="CA_dom"/>
</dbReference>
<keyword evidence="10" id="KW-0732">Signal</keyword>
<keyword evidence="13" id="KW-1185">Reference proteome</keyword>
<evidence type="ECO:0000256" key="10">
    <source>
        <dbReference type="RuleBase" id="RU367011"/>
    </source>
</evidence>
<comment type="similarity">
    <text evidence="3 10">Belongs to the alpha-carbonic anhydrase family.</text>
</comment>
<dbReference type="OrthoDB" id="5327615at2"/>
<organism evidence="12 13">
    <name type="scientific">Luteimonas viscosa</name>
    <dbReference type="NCBI Taxonomy" id="1132694"/>
    <lineage>
        <taxon>Bacteria</taxon>
        <taxon>Pseudomonadati</taxon>
        <taxon>Pseudomonadota</taxon>
        <taxon>Gammaproteobacteria</taxon>
        <taxon>Lysobacterales</taxon>
        <taxon>Lysobacteraceae</taxon>
        <taxon>Luteimonas</taxon>
    </lineage>
</organism>
<dbReference type="GO" id="GO:0008270">
    <property type="term" value="F:zinc ion binding"/>
    <property type="evidence" value="ECO:0007669"/>
    <property type="project" value="UniProtKB-UniRule"/>
</dbReference>
<dbReference type="PANTHER" id="PTHR18952:SF265">
    <property type="entry name" value="CARBONIC ANHYDRASE"/>
    <property type="match status" value="1"/>
</dbReference>
<feature type="chain" id="PRO_5025095841" description="Carbonic anhydrase" evidence="10">
    <location>
        <begin position="22"/>
        <end position="250"/>
    </location>
</feature>
<dbReference type="GO" id="GO:0004089">
    <property type="term" value="F:carbonate dehydratase activity"/>
    <property type="evidence" value="ECO:0007669"/>
    <property type="project" value="UniProtKB-UniRule"/>
</dbReference>
<evidence type="ECO:0000256" key="6">
    <source>
        <dbReference type="ARBA" id="ARBA00022723"/>
    </source>
</evidence>
<accession>A0A5D4XPP9</accession>
<comment type="function">
    <text evidence="2 10">Reversible hydration of carbon dioxide.</text>
</comment>
<comment type="catalytic activity">
    <reaction evidence="9 10">
        <text>hydrogencarbonate + H(+) = CO2 + H2O</text>
        <dbReference type="Rhea" id="RHEA:10748"/>
        <dbReference type="ChEBI" id="CHEBI:15377"/>
        <dbReference type="ChEBI" id="CHEBI:15378"/>
        <dbReference type="ChEBI" id="CHEBI:16526"/>
        <dbReference type="ChEBI" id="CHEBI:17544"/>
        <dbReference type="EC" id="4.2.1.1"/>
    </reaction>
</comment>
<evidence type="ECO:0000313" key="13">
    <source>
        <dbReference type="Proteomes" id="UP000324973"/>
    </source>
</evidence>
<evidence type="ECO:0000256" key="9">
    <source>
        <dbReference type="ARBA" id="ARBA00048348"/>
    </source>
</evidence>
<comment type="caution">
    <text evidence="12">The sequence shown here is derived from an EMBL/GenBank/DDBJ whole genome shotgun (WGS) entry which is preliminary data.</text>
</comment>
<evidence type="ECO:0000256" key="8">
    <source>
        <dbReference type="ARBA" id="ARBA00023239"/>
    </source>
</evidence>
<sequence length="250" mass="27223">MKMRSLVVSLLVAVPVPPAVAQEGAHPPHWGYAGEVGPEHWSEFESDFGTCSSGRNQSPIDLANFIQAELAPIRFDYRPGGGYQVVNNGHAVQVDHRTGSSITVDDTVFELKQFHFHSPSENTIAGRSYPMEAHFVHVDDKGNLAVVALMFEEGAGNPLLDRVWPQVPLAVDGRAPLEPGASADDLLPADRDYYRYEGSLTTPPCSEGVRWLVLKQPARASGEQLRKVGEAIGQPNNRPLQPVGARVVLE</sequence>
<dbReference type="InterPro" id="IPR023561">
    <property type="entry name" value="Carbonic_anhydrase_a-class"/>
</dbReference>